<dbReference type="InterPro" id="IPR026694">
    <property type="entry name" value="CUSTOS"/>
</dbReference>
<keyword evidence="4" id="KW-0217">Developmental protein</keyword>
<feature type="compositionally biased region" description="Basic residues" evidence="7">
    <location>
        <begin position="259"/>
        <end position="268"/>
    </location>
</feature>
<comment type="similarity">
    <text evidence="2">Belongs to the CUSTOS family.</text>
</comment>
<feature type="region of interest" description="Disordered" evidence="7">
    <location>
        <begin position="1"/>
        <end position="29"/>
    </location>
</feature>
<dbReference type="EMBL" id="JBAMIC010004070">
    <property type="protein sequence ID" value="KAK7088183.1"/>
    <property type="molecule type" value="Genomic_DNA"/>
</dbReference>
<evidence type="ECO:0000256" key="1">
    <source>
        <dbReference type="ARBA" id="ARBA00004259"/>
    </source>
</evidence>
<dbReference type="PANTHER" id="PTHR14482">
    <property type="entry name" value="CHROMOSOME 12 ORF 43 HOMOLOG"/>
    <property type="match status" value="1"/>
</dbReference>
<organism evidence="8 9">
    <name type="scientific">Littorina saxatilis</name>
    <dbReference type="NCBI Taxonomy" id="31220"/>
    <lineage>
        <taxon>Eukaryota</taxon>
        <taxon>Metazoa</taxon>
        <taxon>Spiralia</taxon>
        <taxon>Lophotrochozoa</taxon>
        <taxon>Mollusca</taxon>
        <taxon>Gastropoda</taxon>
        <taxon>Caenogastropoda</taxon>
        <taxon>Littorinimorpha</taxon>
        <taxon>Littorinoidea</taxon>
        <taxon>Littorinidae</taxon>
        <taxon>Littorina</taxon>
    </lineage>
</organism>
<keyword evidence="9" id="KW-1185">Reference proteome</keyword>
<evidence type="ECO:0000256" key="3">
    <source>
        <dbReference type="ARBA" id="ARBA00013465"/>
    </source>
</evidence>
<dbReference type="Proteomes" id="UP001374579">
    <property type="component" value="Unassembled WGS sequence"/>
</dbReference>
<comment type="caution">
    <text evidence="8">The sequence shown here is derived from an EMBL/GenBank/DDBJ whole genome shotgun (WGS) entry which is preliminary data.</text>
</comment>
<keyword evidence="5" id="KW-0879">Wnt signaling pathway</keyword>
<sequence>MAASMKHVADEICSSSESESDSSDDEKLQRLKEAAVALDYASFAQSANAKSGSTSTHDAHSLQLPSQRAVEKDDHADENVLGTTPEFRAFISRKLSEKLDSTIEFCPEGTPKVEHMNWLDCNSVPEEGVPLFSASSRLVYDVPDVTPQPRQKRRKVSSSSSGSSEDERLASAAVTEDFLSKERRLLVGLGPSPLEKSVIQGEFVSASAKGTPNSGQKATKKKRKKKKKQKNTEDSLSSNTRKCVDSEINGVGGKSGQKATKKKKKKKQKNTEDSLSLNTRKCVDSEIAETTEVETVMKKRKKHKKTEEKCVTEKCTSNQTVDKMKEGTVMKKKHKKTEGNKCSTSEICTTDETLKTDDETDNKKKKRKKLEDN</sequence>
<gene>
    <name evidence="8" type="ORF">V1264_022128</name>
</gene>
<evidence type="ECO:0000256" key="7">
    <source>
        <dbReference type="SAM" id="MobiDB-lite"/>
    </source>
</evidence>
<feature type="compositionally biased region" description="Basic residues" evidence="7">
    <location>
        <begin position="218"/>
        <end position="229"/>
    </location>
</feature>
<proteinExistence type="inferred from homology"/>
<evidence type="ECO:0000256" key="4">
    <source>
        <dbReference type="ARBA" id="ARBA00022473"/>
    </source>
</evidence>
<feature type="region of interest" description="Disordered" evidence="7">
    <location>
        <begin position="142"/>
        <end position="174"/>
    </location>
</feature>
<dbReference type="Pfam" id="PF23999">
    <property type="entry name" value="CUSTOS"/>
    <property type="match status" value="1"/>
</dbReference>
<feature type="compositionally biased region" description="Basic and acidic residues" evidence="7">
    <location>
        <begin position="69"/>
        <end position="78"/>
    </location>
</feature>
<feature type="region of interest" description="Disordered" evidence="7">
    <location>
        <begin position="47"/>
        <end position="81"/>
    </location>
</feature>
<dbReference type="AlphaFoldDB" id="A0AAN9AJM2"/>
<name>A0AAN9AJM2_9CAEN</name>
<evidence type="ECO:0000256" key="6">
    <source>
        <dbReference type="ARBA" id="ARBA00023242"/>
    </source>
</evidence>
<evidence type="ECO:0000313" key="8">
    <source>
        <dbReference type="EMBL" id="KAK7088183.1"/>
    </source>
</evidence>
<dbReference type="GO" id="GO:0005635">
    <property type="term" value="C:nuclear envelope"/>
    <property type="evidence" value="ECO:0007669"/>
    <property type="project" value="UniProtKB-SubCell"/>
</dbReference>
<accession>A0AAN9AJM2</accession>
<dbReference type="PANTHER" id="PTHR14482:SF0">
    <property type="entry name" value="PROTEIN CUSTOS"/>
    <property type="match status" value="1"/>
</dbReference>
<keyword evidence="6" id="KW-0539">Nucleus</keyword>
<feature type="region of interest" description="Disordered" evidence="7">
    <location>
        <begin position="203"/>
        <end position="281"/>
    </location>
</feature>
<comment type="subcellular location">
    <subcellularLocation>
        <location evidence="1">Nucleus envelope</location>
    </subcellularLocation>
</comment>
<feature type="compositionally biased region" description="Polar residues" evidence="7">
    <location>
        <begin position="47"/>
        <end position="56"/>
    </location>
</feature>
<reference evidence="8 9" key="1">
    <citation type="submission" date="2024-02" db="EMBL/GenBank/DDBJ databases">
        <title>Chromosome-scale genome assembly of the rough periwinkle Littorina saxatilis.</title>
        <authorList>
            <person name="De Jode A."/>
            <person name="Faria R."/>
            <person name="Formenti G."/>
            <person name="Sims Y."/>
            <person name="Smith T.P."/>
            <person name="Tracey A."/>
            <person name="Wood J.M.D."/>
            <person name="Zagrodzka Z.B."/>
            <person name="Johannesson K."/>
            <person name="Butlin R.K."/>
            <person name="Leder E.H."/>
        </authorList>
    </citation>
    <scope>NUCLEOTIDE SEQUENCE [LARGE SCALE GENOMIC DNA]</scope>
    <source>
        <strain evidence="8">Snail1</strain>
        <tissue evidence="8">Muscle</tissue>
    </source>
</reference>
<protein>
    <recommendedName>
        <fullName evidence="3">Protein CUSTOS</fullName>
    </recommendedName>
</protein>
<evidence type="ECO:0000256" key="5">
    <source>
        <dbReference type="ARBA" id="ARBA00022687"/>
    </source>
</evidence>
<evidence type="ECO:0000256" key="2">
    <source>
        <dbReference type="ARBA" id="ARBA00008632"/>
    </source>
</evidence>
<dbReference type="GO" id="GO:0016055">
    <property type="term" value="P:Wnt signaling pathway"/>
    <property type="evidence" value="ECO:0007669"/>
    <property type="project" value="UniProtKB-KW"/>
</dbReference>
<evidence type="ECO:0000313" key="9">
    <source>
        <dbReference type="Proteomes" id="UP001374579"/>
    </source>
</evidence>